<evidence type="ECO:0000256" key="1">
    <source>
        <dbReference type="SAM" id="SignalP"/>
    </source>
</evidence>
<dbReference type="OrthoDB" id="7617138at2759"/>
<sequence length="118" mass="11869">MKLCIFAAVCLALVVLAASNDVHVGQRKPGDVLVASRRLFRLGVPGKPMVAQSGFNADGTITAVNAVNAPGSDANVTIVKGGPGEDRVVVAAISEPGAGLDVQLDIYAVLATPAPPPA</sequence>
<accession>A0A8J2E402</accession>
<dbReference type="Proteomes" id="UP000786811">
    <property type="component" value="Unassembled WGS sequence"/>
</dbReference>
<feature type="signal peptide" evidence="1">
    <location>
        <begin position="1"/>
        <end position="19"/>
    </location>
</feature>
<comment type="caution">
    <text evidence="2">The sequence shown here is derived from an EMBL/GenBank/DDBJ whole genome shotgun (WGS) entry which is preliminary data.</text>
</comment>
<name>A0A8J2E402_COTCN</name>
<gene>
    <name evidence="2" type="ORF">HICCMSTLAB_LOCUS2272</name>
</gene>
<protein>
    <submittedName>
        <fullName evidence="2">Uncharacterized protein</fullName>
    </submittedName>
</protein>
<feature type="chain" id="PRO_5035301215" evidence="1">
    <location>
        <begin position="20"/>
        <end position="118"/>
    </location>
</feature>
<evidence type="ECO:0000313" key="2">
    <source>
        <dbReference type="EMBL" id="CAG5076769.1"/>
    </source>
</evidence>
<keyword evidence="1" id="KW-0732">Signal</keyword>
<organism evidence="2 3">
    <name type="scientific">Cotesia congregata</name>
    <name type="common">Parasitoid wasp</name>
    <name type="synonym">Apanteles congregatus</name>
    <dbReference type="NCBI Taxonomy" id="51543"/>
    <lineage>
        <taxon>Eukaryota</taxon>
        <taxon>Metazoa</taxon>
        <taxon>Ecdysozoa</taxon>
        <taxon>Arthropoda</taxon>
        <taxon>Hexapoda</taxon>
        <taxon>Insecta</taxon>
        <taxon>Pterygota</taxon>
        <taxon>Neoptera</taxon>
        <taxon>Endopterygota</taxon>
        <taxon>Hymenoptera</taxon>
        <taxon>Apocrita</taxon>
        <taxon>Ichneumonoidea</taxon>
        <taxon>Braconidae</taxon>
        <taxon>Microgastrinae</taxon>
        <taxon>Cotesia</taxon>
    </lineage>
</organism>
<dbReference type="AlphaFoldDB" id="A0A8J2E402"/>
<evidence type="ECO:0000313" key="3">
    <source>
        <dbReference type="Proteomes" id="UP000786811"/>
    </source>
</evidence>
<dbReference type="InterPro" id="IPR031734">
    <property type="entry name" value="MBF2"/>
</dbReference>
<proteinExistence type="predicted"/>
<reference evidence="2" key="1">
    <citation type="submission" date="2021-04" db="EMBL/GenBank/DDBJ databases">
        <authorList>
            <person name="Chebbi M.A.C M."/>
        </authorList>
    </citation>
    <scope>NUCLEOTIDE SEQUENCE</scope>
</reference>
<dbReference type="Pfam" id="PF15868">
    <property type="entry name" value="MBF2"/>
    <property type="match status" value="1"/>
</dbReference>
<dbReference type="EMBL" id="CAJNRD030001117">
    <property type="protein sequence ID" value="CAG5076769.1"/>
    <property type="molecule type" value="Genomic_DNA"/>
</dbReference>
<keyword evidence="3" id="KW-1185">Reference proteome</keyword>